<comment type="caution">
    <text evidence="2">The sequence shown here is derived from an EMBL/GenBank/DDBJ whole genome shotgun (WGS) entry which is preliminary data.</text>
</comment>
<evidence type="ECO:0008006" key="4">
    <source>
        <dbReference type="Google" id="ProtNLM"/>
    </source>
</evidence>
<feature type="chain" id="PRO_5040492544" description="Porin" evidence="1">
    <location>
        <begin position="34"/>
        <end position="53"/>
    </location>
</feature>
<gene>
    <name evidence="2" type="ORF">BGZ97_001847</name>
</gene>
<keyword evidence="1" id="KW-0732">Signal</keyword>
<dbReference type="AlphaFoldDB" id="A0A9P6RGD6"/>
<evidence type="ECO:0000256" key="1">
    <source>
        <dbReference type="SAM" id="SignalP"/>
    </source>
</evidence>
<evidence type="ECO:0000313" key="2">
    <source>
        <dbReference type="EMBL" id="KAG0319586.1"/>
    </source>
</evidence>
<evidence type="ECO:0000313" key="3">
    <source>
        <dbReference type="Proteomes" id="UP000823405"/>
    </source>
</evidence>
<dbReference type="OrthoDB" id="10337035at2759"/>
<dbReference type="Proteomes" id="UP000823405">
    <property type="component" value="Unassembled WGS sequence"/>
</dbReference>
<feature type="signal peptide" evidence="1">
    <location>
        <begin position="1"/>
        <end position="33"/>
    </location>
</feature>
<accession>A0A9P6RGD6</accession>
<keyword evidence="3" id="KW-1185">Reference proteome</keyword>
<sequence length="53" mass="5499">MQYSKLSMLTVFSAVATTLTILLASVPNAATQAAPVPEPMPYSCIDGGIICDP</sequence>
<dbReference type="EMBL" id="JAAAIN010000139">
    <property type="protein sequence ID" value="KAG0319586.1"/>
    <property type="molecule type" value="Genomic_DNA"/>
</dbReference>
<reference evidence="2" key="1">
    <citation type="journal article" date="2020" name="Fungal Divers.">
        <title>Resolving the Mortierellaceae phylogeny through synthesis of multi-gene phylogenetics and phylogenomics.</title>
        <authorList>
            <person name="Vandepol N."/>
            <person name="Liber J."/>
            <person name="Desiro A."/>
            <person name="Na H."/>
            <person name="Kennedy M."/>
            <person name="Barry K."/>
            <person name="Grigoriev I.V."/>
            <person name="Miller A.N."/>
            <person name="O'Donnell K."/>
            <person name="Stajich J.E."/>
            <person name="Bonito G."/>
        </authorList>
    </citation>
    <scope>NUCLEOTIDE SEQUENCE</scope>
    <source>
        <strain evidence="2">NVP60</strain>
    </source>
</reference>
<name>A0A9P6RGD6_9FUNG</name>
<protein>
    <recommendedName>
        <fullName evidence="4">Porin</fullName>
    </recommendedName>
</protein>
<feature type="non-terminal residue" evidence="2">
    <location>
        <position position="53"/>
    </location>
</feature>
<proteinExistence type="predicted"/>
<organism evidence="2 3">
    <name type="scientific">Linnemannia gamsii</name>
    <dbReference type="NCBI Taxonomy" id="64522"/>
    <lineage>
        <taxon>Eukaryota</taxon>
        <taxon>Fungi</taxon>
        <taxon>Fungi incertae sedis</taxon>
        <taxon>Mucoromycota</taxon>
        <taxon>Mortierellomycotina</taxon>
        <taxon>Mortierellomycetes</taxon>
        <taxon>Mortierellales</taxon>
        <taxon>Mortierellaceae</taxon>
        <taxon>Linnemannia</taxon>
    </lineage>
</organism>